<dbReference type="InterPro" id="IPR043502">
    <property type="entry name" value="DNA/RNA_pol_sf"/>
</dbReference>
<dbReference type="InterPro" id="IPR053848">
    <property type="entry name" value="IMS_HHH_1"/>
</dbReference>
<dbReference type="PANTHER" id="PTHR35369">
    <property type="entry name" value="BLR3025 PROTEIN-RELATED"/>
    <property type="match status" value="1"/>
</dbReference>
<sequence>MTSPPRHIAHLHLHGPLTEDRYEEVLDLLHGITPKIVAIPPNAVQLDLTGALRYFDREPYEVLQLARLRIAALFGIDTSAGLGPNRMIAAMAAAAAPPGRTVHVDDRTEAAAAWLRPRPVAALPGVGKATAASLARYGLHTIGQIADLPPATLQRILGAAPARALADRARGIDINPVTPHAPAERLTADHILDRDCLDPAQHHAAVLALAEQIGIRLRDTHQVTNSLTLTVRYADRSSSTRTRRLPEPTAHSPALAATALGMLNSLGLQRARVRAYALRAEHLDDEDTAYHQMLLDPTDERARAIEAASDRARRRFGHDAVRPGTLANHPATPPNPAAR</sequence>
<organism evidence="6 7">
    <name type="scientific">Actinacidiphila rubida</name>
    <dbReference type="NCBI Taxonomy" id="310780"/>
    <lineage>
        <taxon>Bacteria</taxon>
        <taxon>Bacillati</taxon>
        <taxon>Actinomycetota</taxon>
        <taxon>Actinomycetes</taxon>
        <taxon>Kitasatosporales</taxon>
        <taxon>Streptomycetaceae</taxon>
        <taxon>Actinacidiphila</taxon>
    </lineage>
</organism>
<dbReference type="SUPFAM" id="SSF56672">
    <property type="entry name" value="DNA/RNA polymerases"/>
    <property type="match status" value="1"/>
</dbReference>
<comment type="function">
    <text evidence="3">Poorly processive, error-prone DNA polymerase involved in untargeted mutagenesis. Copies undamaged DNA at stalled replication forks, which arise in vivo from mismatched or misaligned primer ends. These misaligned primers can be extended by PolIV. Exhibits no 3'-5' exonuclease (proofreading) activity. May be involved in translesional synthesis, in conjunction with the beta clamp from PolIII.</text>
</comment>
<feature type="domain" description="UmuC" evidence="5">
    <location>
        <begin position="1"/>
        <end position="127"/>
    </location>
</feature>
<dbReference type="PANTHER" id="PTHR35369:SF2">
    <property type="entry name" value="BLR3025 PROTEIN"/>
    <property type="match status" value="1"/>
</dbReference>
<evidence type="ECO:0000313" key="6">
    <source>
        <dbReference type="EMBL" id="SEP04970.1"/>
    </source>
</evidence>
<accession>A0A1H8UP24</accession>
<dbReference type="STRING" id="310780.SAMN05216267_10805"/>
<gene>
    <name evidence="6" type="ORF">SAMN05216267_10805</name>
</gene>
<keyword evidence="7" id="KW-1185">Reference proteome</keyword>
<dbReference type="InterPro" id="IPR001126">
    <property type="entry name" value="UmuC"/>
</dbReference>
<protein>
    <submittedName>
        <fullName evidence="6">DNA polymerase-4</fullName>
    </submittedName>
</protein>
<dbReference type="InterPro" id="IPR050356">
    <property type="entry name" value="SulA_CellDiv_inhibitor"/>
</dbReference>
<dbReference type="Pfam" id="PF21999">
    <property type="entry name" value="IMS_HHH_1"/>
    <property type="match status" value="1"/>
</dbReference>
<evidence type="ECO:0000256" key="1">
    <source>
        <dbReference type="ARBA" id="ARBA00010945"/>
    </source>
</evidence>
<dbReference type="Gene3D" id="3.30.70.270">
    <property type="match status" value="1"/>
</dbReference>
<dbReference type="SUPFAM" id="SSF100879">
    <property type="entry name" value="Lesion bypass DNA polymerase (Y-family), little finger domain"/>
    <property type="match status" value="1"/>
</dbReference>
<dbReference type="EMBL" id="FODD01000080">
    <property type="protein sequence ID" value="SEP04970.1"/>
    <property type="molecule type" value="Genomic_DNA"/>
</dbReference>
<dbReference type="Proteomes" id="UP000181951">
    <property type="component" value="Unassembled WGS sequence"/>
</dbReference>
<dbReference type="Gene3D" id="3.30.1490.100">
    <property type="entry name" value="DNA polymerase, Y-family, little finger domain"/>
    <property type="match status" value="1"/>
</dbReference>
<evidence type="ECO:0000313" key="7">
    <source>
        <dbReference type="Proteomes" id="UP000181951"/>
    </source>
</evidence>
<feature type="region of interest" description="Disordered" evidence="4">
    <location>
        <begin position="316"/>
        <end position="339"/>
    </location>
</feature>
<dbReference type="Pfam" id="PF11799">
    <property type="entry name" value="IMS_C"/>
    <property type="match status" value="1"/>
</dbReference>
<dbReference type="Gene3D" id="1.10.150.20">
    <property type="entry name" value="5' to 3' exonuclease, C-terminal subdomain"/>
    <property type="match status" value="1"/>
</dbReference>
<dbReference type="GO" id="GO:0003684">
    <property type="term" value="F:damaged DNA binding"/>
    <property type="evidence" value="ECO:0007669"/>
    <property type="project" value="InterPro"/>
</dbReference>
<proteinExistence type="inferred from homology"/>
<dbReference type="InterPro" id="IPR017961">
    <property type="entry name" value="DNA_pol_Y-fam_little_finger"/>
</dbReference>
<dbReference type="GO" id="GO:0003887">
    <property type="term" value="F:DNA-directed DNA polymerase activity"/>
    <property type="evidence" value="ECO:0007669"/>
    <property type="project" value="InterPro"/>
</dbReference>
<dbReference type="InterPro" id="IPR043128">
    <property type="entry name" value="Rev_trsase/Diguanyl_cyclase"/>
</dbReference>
<keyword evidence="2" id="KW-0227">DNA damage</keyword>
<evidence type="ECO:0000256" key="3">
    <source>
        <dbReference type="ARBA" id="ARBA00025589"/>
    </source>
</evidence>
<dbReference type="PROSITE" id="PS50173">
    <property type="entry name" value="UMUC"/>
    <property type="match status" value="1"/>
</dbReference>
<reference evidence="6 7" key="1">
    <citation type="submission" date="2016-10" db="EMBL/GenBank/DDBJ databases">
        <authorList>
            <person name="de Groot N.N."/>
        </authorList>
    </citation>
    <scope>NUCLEOTIDE SEQUENCE [LARGE SCALE GENOMIC DNA]</scope>
    <source>
        <strain evidence="6 7">CGMCC 4.2026</strain>
    </source>
</reference>
<dbReference type="GO" id="GO:0006281">
    <property type="term" value="P:DNA repair"/>
    <property type="evidence" value="ECO:0007669"/>
    <property type="project" value="InterPro"/>
</dbReference>
<dbReference type="AlphaFoldDB" id="A0A1H8UP24"/>
<dbReference type="OrthoDB" id="4317601at2"/>
<evidence type="ECO:0000256" key="2">
    <source>
        <dbReference type="ARBA" id="ARBA00022763"/>
    </source>
</evidence>
<comment type="similarity">
    <text evidence="1">Belongs to the DNA polymerase type-Y family.</text>
</comment>
<dbReference type="RefSeq" id="WP_075018375.1">
    <property type="nucleotide sequence ID" value="NZ_FODD01000080.1"/>
</dbReference>
<name>A0A1H8UP24_9ACTN</name>
<evidence type="ECO:0000256" key="4">
    <source>
        <dbReference type="SAM" id="MobiDB-lite"/>
    </source>
</evidence>
<dbReference type="InterPro" id="IPR036775">
    <property type="entry name" value="DNA_pol_Y-fam_lit_finger_sf"/>
</dbReference>
<evidence type="ECO:0000259" key="5">
    <source>
        <dbReference type="PROSITE" id="PS50173"/>
    </source>
</evidence>